<reference evidence="1 2" key="1">
    <citation type="submission" date="2017-06" db="EMBL/GenBank/DDBJ databases">
        <title>Sequencing and comparative analysis of myxobacterial genomes.</title>
        <authorList>
            <person name="Rupp O."/>
            <person name="Goesmann A."/>
            <person name="Sogaard-Andersen L."/>
        </authorList>
    </citation>
    <scope>NUCLEOTIDE SEQUENCE [LARGE SCALE GENOMIC DNA]</scope>
    <source>
        <strain evidence="1 2">DSM 52655</strain>
    </source>
</reference>
<gene>
    <name evidence="1" type="ORF">CYFUS_008231</name>
</gene>
<evidence type="ECO:0000313" key="1">
    <source>
        <dbReference type="EMBL" id="ATB42752.1"/>
    </source>
</evidence>
<dbReference type="AlphaFoldDB" id="A0A250JGZ1"/>
<protein>
    <submittedName>
        <fullName evidence="1">Uncharacterized protein</fullName>
    </submittedName>
</protein>
<name>A0A250JGZ1_9BACT</name>
<sequence>MELRFSPATRLEVYDARSALVAVGTEQHPVVFTSERAVPAPGDWTGLSFQEPQSQNRLEHVRVRYAGGDCQCSSYGCNYLPGSFSVASAILLFEKPATAFITHTHIEHSAGHGILRGVGGDVGRGLPGHQHYPPLGVLSAASGRLRRTARIPSMTNAMSVAACAAAKGGSVPLGASACNGAILRKA</sequence>
<evidence type="ECO:0000313" key="2">
    <source>
        <dbReference type="Proteomes" id="UP000217257"/>
    </source>
</evidence>
<dbReference type="KEGG" id="cfus:CYFUS_008231"/>
<organism evidence="1 2">
    <name type="scientific">Cystobacter fuscus</name>
    <dbReference type="NCBI Taxonomy" id="43"/>
    <lineage>
        <taxon>Bacteria</taxon>
        <taxon>Pseudomonadati</taxon>
        <taxon>Myxococcota</taxon>
        <taxon>Myxococcia</taxon>
        <taxon>Myxococcales</taxon>
        <taxon>Cystobacterineae</taxon>
        <taxon>Archangiaceae</taxon>
        <taxon>Cystobacter</taxon>
    </lineage>
</organism>
<accession>A0A250JGZ1</accession>
<dbReference type="EMBL" id="CP022098">
    <property type="protein sequence ID" value="ATB42752.1"/>
    <property type="molecule type" value="Genomic_DNA"/>
</dbReference>
<proteinExistence type="predicted"/>
<dbReference type="Proteomes" id="UP000217257">
    <property type="component" value="Chromosome"/>
</dbReference>